<protein>
    <submittedName>
        <fullName evidence="1">Uncharacterized protein</fullName>
    </submittedName>
</protein>
<reference evidence="1" key="2">
    <citation type="journal article" date="2015" name="Fish Shellfish Immunol.">
        <title>Early steps in the European eel (Anguilla anguilla)-Vibrio vulnificus interaction in the gills: Role of the RtxA13 toxin.</title>
        <authorList>
            <person name="Callol A."/>
            <person name="Pajuelo D."/>
            <person name="Ebbesson L."/>
            <person name="Teles M."/>
            <person name="MacKenzie S."/>
            <person name="Amaro C."/>
        </authorList>
    </citation>
    <scope>NUCLEOTIDE SEQUENCE</scope>
</reference>
<proteinExistence type="predicted"/>
<name>A0A0E9QXA7_ANGAN</name>
<dbReference type="AlphaFoldDB" id="A0A0E9QXA7"/>
<accession>A0A0E9QXA7</accession>
<reference evidence="1" key="1">
    <citation type="submission" date="2014-11" db="EMBL/GenBank/DDBJ databases">
        <authorList>
            <person name="Amaro Gonzalez C."/>
        </authorList>
    </citation>
    <scope>NUCLEOTIDE SEQUENCE</scope>
</reference>
<organism evidence="1">
    <name type="scientific">Anguilla anguilla</name>
    <name type="common">European freshwater eel</name>
    <name type="synonym">Muraena anguilla</name>
    <dbReference type="NCBI Taxonomy" id="7936"/>
    <lineage>
        <taxon>Eukaryota</taxon>
        <taxon>Metazoa</taxon>
        <taxon>Chordata</taxon>
        <taxon>Craniata</taxon>
        <taxon>Vertebrata</taxon>
        <taxon>Euteleostomi</taxon>
        <taxon>Actinopterygii</taxon>
        <taxon>Neopterygii</taxon>
        <taxon>Teleostei</taxon>
        <taxon>Anguilliformes</taxon>
        <taxon>Anguillidae</taxon>
        <taxon>Anguilla</taxon>
    </lineage>
</organism>
<sequence>MRWGGTFRRIFLFFKKTFDSLVSGKMNKSLSSSSSSSSSSEVH</sequence>
<evidence type="ECO:0000313" key="1">
    <source>
        <dbReference type="EMBL" id="JAH20855.1"/>
    </source>
</evidence>
<dbReference type="EMBL" id="GBXM01087722">
    <property type="protein sequence ID" value="JAH20855.1"/>
    <property type="molecule type" value="Transcribed_RNA"/>
</dbReference>